<dbReference type="EMBL" id="CAWUPB010000994">
    <property type="protein sequence ID" value="CAK7336243.1"/>
    <property type="molecule type" value="Genomic_DNA"/>
</dbReference>
<dbReference type="Pfam" id="PF14299">
    <property type="entry name" value="PP2"/>
    <property type="match status" value="1"/>
</dbReference>
<gene>
    <name evidence="2" type="ORF">DCAF_LOCUS11250</name>
</gene>
<dbReference type="InterPro" id="IPR025886">
    <property type="entry name" value="PP2-like"/>
</dbReference>
<dbReference type="SMART" id="SM00256">
    <property type="entry name" value="FBOX"/>
    <property type="match status" value="1"/>
</dbReference>
<keyword evidence="3" id="KW-1185">Reference proteome</keyword>
<reference evidence="2 3" key="1">
    <citation type="submission" date="2024-01" db="EMBL/GenBank/DDBJ databases">
        <authorList>
            <person name="Waweru B."/>
        </authorList>
    </citation>
    <scope>NUCLEOTIDE SEQUENCE [LARGE SCALE GENOMIC DNA]</scope>
</reference>
<name>A0AAV1RJM3_9ROSI</name>
<dbReference type="InterPro" id="IPR001810">
    <property type="entry name" value="F-box_dom"/>
</dbReference>
<evidence type="ECO:0000313" key="2">
    <source>
        <dbReference type="EMBL" id="CAK7336243.1"/>
    </source>
</evidence>
<proteinExistence type="predicted"/>
<dbReference type="InterPro" id="IPR036047">
    <property type="entry name" value="F-box-like_dom_sf"/>
</dbReference>
<protein>
    <recommendedName>
        <fullName evidence="1">F-box domain-containing protein</fullName>
    </recommendedName>
</protein>
<sequence length="265" mass="30115">MDMSKVLPDECLAHIISLTSPQDACRFALVSHNCQSAADSDVVWEGFLPSKYLEIVSSTTSSSQLTSLSKKKLYLHLCNNPILINNGIMSFALEKQSGKKCYMVGARGLSIIWGNSPDYWTWKPLPYQSRFSEVAELRFVWWLHIRGWIETKILSLKTTYAAYFVFKFTDYKSGFSERPVELSVNFEGSLGGENRHVFLDVPPEFDTPRPPRERGDGWMEIEMGEFFNDNGDNGSVVCGLREVDDYTSKHGLIVEGIEFRPKEGR</sequence>
<organism evidence="2 3">
    <name type="scientific">Dovyalis caffra</name>
    <dbReference type="NCBI Taxonomy" id="77055"/>
    <lineage>
        <taxon>Eukaryota</taxon>
        <taxon>Viridiplantae</taxon>
        <taxon>Streptophyta</taxon>
        <taxon>Embryophyta</taxon>
        <taxon>Tracheophyta</taxon>
        <taxon>Spermatophyta</taxon>
        <taxon>Magnoliopsida</taxon>
        <taxon>eudicotyledons</taxon>
        <taxon>Gunneridae</taxon>
        <taxon>Pentapetalae</taxon>
        <taxon>rosids</taxon>
        <taxon>fabids</taxon>
        <taxon>Malpighiales</taxon>
        <taxon>Salicaceae</taxon>
        <taxon>Flacourtieae</taxon>
        <taxon>Dovyalis</taxon>
    </lineage>
</organism>
<dbReference type="PANTHER" id="PTHR32278">
    <property type="entry name" value="F-BOX DOMAIN-CONTAINING PROTEIN"/>
    <property type="match status" value="1"/>
</dbReference>
<dbReference type="Proteomes" id="UP001314170">
    <property type="component" value="Unassembled WGS sequence"/>
</dbReference>
<accession>A0AAV1RJM3</accession>
<dbReference type="Gene3D" id="1.20.1280.50">
    <property type="match status" value="1"/>
</dbReference>
<feature type="domain" description="F-box" evidence="1">
    <location>
        <begin position="7"/>
        <end position="47"/>
    </location>
</feature>
<evidence type="ECO:0000259" key="1">
    <source>
        <dbReference type="SMART" id="SM00256"/>
    </source>
</evidence>
<dbReference type="Pfam" id="PF00646">
    <property type="entry name" value="F-box"/>
    <property type="match status" value="1"/>
</dbReference>
<dbReference type="PANTHER" id="PTHR32278:SF150">
    <property type="entry name" value="F-BOX DOMAIN-CONTAINING PROTEIN"/>
    <property type="match status" value="1"/>
</dbReference>
<evidence type="ECO:0000313" key="3">
    <source>
        <dbReference type="Proteomes" id="UP001314170"/>
    </source>
</evidence>
<dbReference type="SUPFAM" id="SSF81383">
    <property type="entry name" value="F-box domain"/>
    <property type="match status" value="1"/>
</dbReference>
<dbReference type="CDD" id="cd22162">
    <property type="entry name" value="F-box_AtSKIP3-like"/>
    <property type="match status" value="1"/>
</dbReference>
<comment type="caution">
    <text evidence="2">The sequence shown here is derived from an EMBL/GenBank/DDBJ whole genome shotgun (WGS) entry which is preliminary data.</text>
</comment>
<dbReference type="AlphaFoldDB" id="A0AAV1RJM3"/>